<dbReference type="InterPro" id="IPR002550">
    <property type="entry name" value="CNNM"/>
</dbReference>
<evidence type="ECO:0000256" key="1">
    <source>
        <dbReference type="ARBA" id="ARBA00004141"/>
    </source>
</evidence>
<keyword evidence="5 7" id="KW-0129">CBS domain</keyword>
<dbReference type="PANTHER" id="PTHR22777">
    <property type="entry name" value="HEMOLYSIN-RELATED"/>
    <property type="match status" value="1"/>
</dbReference>
<evidence type="ECO:0000259" key="10">
    <source>
        <dbReference type="PROSITE" id="PS51371"/>
    </source>
</evidence>
<evidence type="ECO:0000256" key="8">
    <source>
        <dbReference type="PROSITE-ProRule" id="PRU01193"/>
    </source>
</evidence>
<keyword evidence="3" id="KW-0677">Repeat</keyword>
<keyword evidence="2 8" id="KW-0812">Transmembrane</keyword>
<keyword evidence="4 8" id="KW-1133">Transmembrane helix</keyword>
<evidence type="ECO:0000256" key="5">
    <source>
        <dbReference type="ARBA" id="ARBA00023122"/>
    </source>
</evidence>
<evidence type="ECO:0000256" key="6">
    <source>
        <dbReference type="ARBA" id="ARBA00023136"/>
    </source>
</evidence>
<name>A0A2Z4AKM3_9BACT</name>
<feature type="domain" description="CBS" evidence="10">
    <location>
        <begin position="199"/>
        <end position="261"/>
    </location>
</feature>
<dbReference type="Proteomes" id="UP000247465">
    <property type="component" value="Chromosome"/>
</dbReference>
<evidence type="ECO:0000256" key="9">
    <source>
        <dbReference type="SAM" id="Phobius"/>
    </source>
</evidence>
<dbReference type="PROSITE" id="PS51371">
    <property type="entry name" value="CBS"/>
    <property type="match status" value="2"/>
</dbReference>
<evidence type="ECO:0000256" key="3">
    <source>
        <dbReference type="ARBA" id="ARBA00022737"/>
    </source>
</evidence>
<dbReference type="EMBL" id="CP029803">
    <property type="protein sequence ID" value="AWT60867.1"/>
    <property type="molecule type" value="Genomic_DNA"/>
</dbReference>
<feature type="transmembrane region" description="Helical" evidence="9">
    <location>
        <begin position="83"/>
        <end position="106"/>
    </location>
</feature>
<dbReference type="InterPro" id="IPR044751">
    <property type="entry name" value="Ion_transp-like_CBS"/>
</dbReference>
<evidence type="ECO:0000256" key="2">
    <source>
        <dbReference type="ARBA" id="ARBA00022692"/>
    </source>
</evidence>
<keyword evidence="6 8" id="KW-0472">Membrane</keyword>
<dbReference type="PROSITE" id="PS51846">
    <property type="entry name" value="CNNM"/>
    <property type="match status" value="1"/>
</dbReference>
<dbReference type="InterPro" id="IPR046342">
    <property type="entry name" value="CBS_dom_sf"/>
</dbReference>
<accession>A0A2Z4AKM3</accession>
<comment type="subcellular location">
    <subcellularLocation>
        <location evidence="1">Membrane</location>
        <topology evidence="1">Multi-pass membrane protein</topology>
    </subcellularLocation>
</comment>
<evidence type="ECO:0000313" key="12">
    <source>
        <dbReference type="EMBL" id="AWT60867.1"/>
    </source>
</evidence>
<evidence type="ECO:0000259" key="11">
    <source>
        <dbReference type="PROSITE" id="PS51846"/>
    </source>
</evidence>
<evidence type="ECO:0000256" key="7">
    <source>
        <dbReference type="PROSITE-ProRule" id="PRU00703"/>
    </source>
</evidence>
<reference evidence="12 13" key="1">
    <citation type="submission" date="2018-06" db="EMBL/GenBank/DDBJ databases">
        <title>Draft Genome Sequence of a Novel Marine Bacterium Related to the Verrucomicrobia.</title>
        <authorList>
            <person name="Vosseberg J."/>
            <person name="Martijn J."/>
            <person name="Ettema T.J.G."/>
        </authorList>
    </citation>
    <scope>NUCLEOTIDE SEQUENCE [LARGE SCALE GENOMIC DNA]</scope>
    <source>
        <strain evidence="12">TARA_B100001123</strain>
    </source>
</reference>
<sequence>MTGLILPICFTLGVSGFCSLLEAFILSTTTSEIEALRKESPRQGSLLETFKNDIELTSSAILTLNTIANTMGAMWVASVAKDVAGNLVGIISFFMVLGILILSEILPKNMGVIYRRVLQKRLVYPLQLVRYSMYPLAYLTMHSIRLVVDKEAVEAVADEDEEITLLADKHAKDGSLTNSERDMIRNALSLDDVHISEIMTPRTVVTALDANLTVEEVFIQFRNIPFGRLPVYQESIDNVVGLVRRRDLLQAMANDQNNKKVSELMGEMTFVPETSSAAAALQHFLRTHQQLAMVVDEFGSTVGVVTVEDTIEHILGREIYEETDVAVDMRELARNQAEQKKAEESPPSNAPQ</sequence>
<feature type="domain" description="CNNM transmembrane" evidence="11">
    <location>
        <begin position="1"/>
        <end position="180"/>
    </location>
</feature>
<dbReference type="CDD" id="cd04590">
    <property type="entry name" value="CBS_pair_CorC_HlyC_assoc"/>
    <property type="match status" value="1"/>
</dbReference>
<feature type="domain" description="CBS" evidence="10">
    <location>
        <begin position="264"/>
        <end position="322"/>
    </location>
</feature>
<evidence type="ECO:0000313" key="13">
    <source>
        <dbReference type="Proteomes" id="UP000247465"/>
    </source>
</evidence>
<dbReference type="SUPFAM" id="SSF54631">
    <property type="entry name" value="CBS-domain pair"/>
    <property type="match status" value="1"/>
</dbReference>
<protein>
    <recommendedName>
        <fullName evidence="14">Magnesium and cobalt efflux protein CorC</fullName>
    </recommendedName>
</protein>
<dbReference type="InterPro" id="IPR000644">
    <property type="entry name" value="CBS_dom"/>
</dbReference>
<dbReference type="AlphaFoldDB" id="A0A2Z4AKM3"/>
<dbReference type="Pfam" id="PF00571">
    <property type="entry name" value="CBS"/>
    <property type="match status" value="2"/>
</dbReference>
<gene>
    <name evidence="12" type="ORF">DF168_02091</name>
</gene>
<dbReference type="SMART" id="SM00116">
    <property type="entry name" value="CBS"/>
    <property type="match status" value="2"/>
</dbReference>
<dbReference type="GO" id="GO:0005886">
    <property type="term" value="C:plasma membrane"/>
    <property type="evidence" value="ECO:0007669"/>
    <property type="project" value="TreeGrafter"/>
</dbReference>
<evidence type="ECO:0000256" key="4">
    <source>
        <dbReference type="ARBA" id="ARBA00022989"/>
    </source>
</evidence>
<evidence type="ECO:0008006" key="14">
    <source>
        <dbReference type="Google" id="ProtNLM"/>
    </source>
</evidence>
<dbReference type="Gene3D" id="3.10.580.10">
    <property type="entry name" value="CBS-domain"/>
    <property type="match status" value="1"/>
</dbReference>
<organism evidence="12 13">
    <name type="scientific">Candidatus Moanibacter tarae</name>
    <dbReference type="NCBI Taxonomy" id="2200854"/>
    <lineage>
        <taxon>Bacteria</taxon>
        <taxon>Pseudomonadati</taxon>
        <taxon>Verrucomicrobiota</taxon>
        <taxon>Opitutia</taxon>
        <taxon>Puniceicoccales</taxon>
        <taxon>Puniceicoccales incertae sedis</taxon>
        <taxon>Candidatus Moanibacter</taxon>
    </lineage>
</organism>
<dbReference type="PANTHER" id="PTHR22777:SF4">
    <property type="entry name" value="UPF0053 PROTEIN SLL1254"/>
    <property type="match status" value="1"/>
</dbReference>
<proteinExistence type="predicted"/>
<dbReference type="KEGG" id="mtar:DF168_02091"/>
<dbReference type="Pfam" id="PF01595">
    <property type="entry name" value="CNNM"/>
    <property type="match status" value="1"/>
</dbReference>